<proteinExistence type="predicted"/>
<accession>A0A239G0Q0</accession>
<feature type="transmembrane region" description="Helical" evidence="1">
    <location>
        <begin position="90"/>
        <end position="108"/>
    </location>
</feature>
<dbReference type="Pfam" id="PF04773">
    <property type="entry name" value="FecR"/>
    <property type="match status" value="1"/>
</dbReference>
<dbReference type="InterPro" id="IPR032623">
    <property type="entry name" value="FecR_N"/>
</dbReference>
<dbReference type="PANTHER" id="PTHR30273">
    <property type="entry name" value="PERIPLASMIC SIGNAL SENSOR AND SIGMA FACTOR ACTIVATOR FECR-RELATED"/>
    <property type="match status" value="1"/>
</dbReference>
<dbReference type="Pfam" id="PF16220">
    <property type="entry name" value="DUF4880"/>
    <property type="match status" value="1"/>
</dbReference>
<dbReference type="AlphaFoldDB" id="A0A239G0Q0"/>
<evidence type="ECO:0000259" key="3">
    <source>
        <dbReference type="Pfam" id="PF16220"/>
    </source>
</evidence>
<protein>
    <submittedName>
        <fullName evidence="4">FecR family protein</fullName>
    </submittedName>
</protein>
<dbReference type="PIRSF" id="PIRSF018266">
    <property type="entry name" value="FecR"/>
    <property type="match status" value="1"/>
</dbReference>
<keyword evidence="1" id="KW-0812">Transmembrane</keyword>
<keyword evidence="1" id="KW-0472">Membrane</keyword>
<dbReference type="Proteomes" id="UP000198407">
    <property type="component" value="Unassembled WGS sequence"/>
</dbReference>
<sequence>MSQADDLACQAAEWLVQLSADDPAERERAERQFQRWKRLSPAHAEAALGMERMLASLRGMRQEAGSERRLNHLIEDELRFSQRSRRSKRFGAALGIGLLLLVPGWLGWQHYPNALLFADLDSATGQWRETRLEDGSRLTLAGGSAVDLHFTPSGREVRLLRGEIRVEVAADPRRPFEVVTADGSIRALGTRFLVDKQAAGTALSMLESKVLARSGEAAVEAVVSAGQQVLIRRDGLDSTHAIDAQATDQAWQQHRLVARGLPLSQVLAQLERQYVGVLSYDREALARIQVFASLPLDNPQRALQLLEASLPIEITRLTPWLTRVSVREE</sequence>
<evidence type="ECO:0000313" key="5">
    <source>
        <dbReference type="Proteomes" id="UP000198407"/>
    </source>
</evidence>
<reference evidence="5" key="1">
    <citation type="submission" date="2017-06" db="EMBL/GenBank/DDBJ databases">
        <authorList>
            <person name="Varghese N."/>
            <person name="Submissions S."/>
        </authorList>
    </citation>
    <scope>NUCLEOTIDE SEQUENCE [LARGE SCALE GENOMIC DNA]</scope>
    <source>
        <strain evidence="5">DSM 22348</strain>
    </source>
</reference>
<dbReference type="Gene3D" id="2.60.120.1440">
    <property type="match status" value="1"/>
</dbReference>
<evidence type="ECO:0000256" key="1">
    <source>
        <dbReference type="SAM" id="Phobius"/>
    </source>
</evidence>
<gene>
    <name evidence="4" type="ORF">SAMN05444352_11172</name>
</gene>
<name>A0A239G0Q0_9PSED</name>
<feature type="domain" description="FecR N-terminal" evidence="3">
    <location>
        <begin position="10"/>
        <end position="52"/>
    </location>
</feature>
<evidence type="ECO:0000313" key="4">
    <source>
        <dbReference type="EMBL" id="SNS62278.1"/>
    </source>
</evidence>
<organism evidence="4 5">
    <name type="scientific">Pseudomonas japonica</name>
    <dbReference type="NCBI Taxonomy" id="256466"/>
    <lineage>
        <taxon>Bacteria</taxon>
        <taxon>Pseudomonadati</taxon>
        <taxon>Pseudomonadota</taxon>
        <taxon>Gammaproteobacteria</taxon>
        <taxon>Pseudomonadales</taxon>
        <taxon>Pseudomonadaceae</taxon>
        <taxon>Pseudomonas</taxon>
    </lineage>
</organism>
<dbReference type="EMBL" id="FZOL01000011">
    <property type="protein sequence ID" value="SNS62278.1"/>
    <property type="molecule type" value="Genomic_DNA"/>
</dbReference>
<dbReference type="InterPro" id="IPR012373">
    <property type="entry name" value="Ferrdict_sens_TM"/>
</dbReference>
<keyword evidence="5" id="KW-1185">Reference proteome</keyword>
<feature type="domain" description="FecR protein" evidence="2">
    <location>
        <begin position="120"/>
        <end position="210"/>
    </location>
</feature>
<dbReference type="InterPro" id="IPR006860">
    <property type="entry name" value="FecR"/>
</dbReference>
<dbReference type="GO" id="GO:0016989">
    <property type="term" value="F:sigma factor antagonist activity"/>
    <property type="evidence" value="ECO:0007669"/>
    <property type="project" value="TreeGrafter"/>
</dbReference>
<keyword evidence="1" id="KW-1133">Transmembrane helix</keyword>
<evidence type="ECO:0000259" key="2">
    <source>
        <dbReference type="Pfam" id="PF04773"/>
    </source>
</evidence>
<dbReference type="OrthoDB" id="1099576at2"/>
<dbReference type="STRING" id="1215104.GCA_000730585_01974"/>
<dbReference type="RefSeq" id="WP_042126695.1">
    <property type="nucleotide sequence ID" value="NZ_FZOL01000011.1"/>
</dbReference>
<dbReference type="PANTHER" id="PTHR30273:SF2">
    <property type="entry name" value="PROTEIN FECR"/>
    <property type="match status" value="1"/>
</dbReference>